<evidence type="ECO:0000313" key="2">
    <source>
        <dbReference type="Proteomes" id="UP001439008"/>
    </source>
</evidence>
<name>A0ABV2ASX3_9EUKA</name>
<dbReference type="InterPro" id="IPR050240">
    <property type="entry name" value="DNA_pol_type-B"/>
</dbReference>
<dbReference type="SUPFAM" id="SSF53098">
    <property type="entry name" value="Ribonuclease H-like"/>
    <property type="match status" value="1"/>
</dbReference>
<dbReference type="Gene3D" id="3.30.342.10">
    <property type="entry name" value="DNA Polymerase, chain B, domain 1"/>
    <property type="match status" value="1"/>
</dbReference>
<dbReference type="GO" id="GO:0003887">
    <property type="term" value="F:DNA-directed DNA polymerase activity"/>
    <property type="evidence" value="ECO:0007669"/>
    <property type="project" value="UniProtKB-EC"/>
</dbReference>
<protein>
    <submittedName>
        <fullName evidence="1">DNA polymerase delta catalytic subunit</fullName>
        <ecNumber evidence="1">2.7.7.7</ecNumber>
    </submittedName>
</protein>
<reference evidence="1 2" key="1">
    <citation type="journal article" date="2024" name="BMC Biol.">
        <title>Comparative genomics of Ascetosporea gives new insight into the evolutionary basis for animal parasitism in Rhizaria.</title>
        <authorList>
            <person name="Hiltunen Thoren M."/>
            <person name="Onut-Brannstrom I."/>
            <person name="Alfjorden A."/>
            <person name="Peckova H."/>
            <person name="Swords F."/>
            <person name="Hooper C."/>
            <person name="Holzer A.S."/>
            <person name="Bass D."/>
            <person name="Burki F."/>
        </authorList>
    </citation>
    <scope>NUCLEOTIDE SEQUENCE [LARGE SCALE GENOMIC DNA]</scope>
    <source>
        <strain evidence="1">20-A016</strain>
    </source>
</reference>
<keyword evidence="1" id="KW-0808">Transferase</keyword>
<gene>
    <name evidence="1" type="primary">POLD1_2</name>
    <name evidence="1" type="ORF">MHBO_004300</name>
</gene>
<keyword evidence="1" id="KW-0548">Nucleotidyltransferase</keyword>
<sequence length="152" mass="17644">MASIHGGIKKFKANTNNWKRTPSTKINNKNFLMQLLDIDITLQNKKSIFRIYGVDNDGNSAVFYVHNFKNYFYVEIPSDWSKTEEEFAEGVITTLKNNLRTEFEVYTDIVEQKSILGYSFGQTLKFVQIFFSAFNLISSARNILYKVISKKI</sequence>
<dbReference type="EMBL" id="JBDODL010003676">
    <property type="protein sequence ID" value="MES1922776.1"/>
    <property type="molecule type" value="Genomic_DNA"/>
</dbReference>
<evidence type="ECO:0000313" key="1">
    <source>
        <dbReference type="EMBL" id="MES1922776.1"/>
    </source>
</evidence>
<dbReference type="EC" id="2.7.7.7" evidence="1"/>
<dbReference type="PANTHER" id="PTHR10322">
    <property type="entry name" value="DNA POLYMERASE CATALYTIC SUBUNIT"/>
    <property type="match status" value="1"/>
</dbReference>
<accession>A0ABV2ASX3</accession>
<keyword evidence="2" id="KW-1185">Reference proteome</keyword>
<dbReference type="Proteomes" id="UP001439008">
    <property type="component" value="Unassembled WGS sequence"/>
</dbReference>
<comment type="caution">
    <text evidence="1">The sequence shown here is derived from an EMBL/GenBank/DDBJ whole genome shotgun (WGS) entry which is preliminary data.</text>
</comment>
<organism evidence="1 2">
    <name type="scientific">Bonamia ostreae</name>
    <dbReference type="NCBI Taxonomy" id="126728"/>
    <lineage>
        <taxon>Eukaryota</taxon>
        <taxon>Sar</taxon>
        <taxon>Rhizaria</taxon>
        <taxon>Endomyxa</taxon>
        <taxon>Ascetosporea</taxon>
        <taxon>Haplosporida</taxon>
        <taxon>Bonamia</taxon>
    </lineage>
</organism>
<dbReference type="InterPro" id="IPR012337">
    <property type="entry name" value="RNaseH-like_sf"/>
</dbReference>
<dbReference type="PANTHER" id="PTHR10322:SF23">
    <property type="entry name" value="DNA POLYMERASE DELTA CATALYTIC SUBUNIT"/>
    <property type="match status" value="1"/>
</dbReference>
<proteinExistence type="predicted"/>